<evidence type="ECO:0000256" key="1">
    <source>
        <dbReference type="ARBA" id="ARBA00022747"/>
    </source>
</evidence>
<feature type="domain" description="DNA methylase adenine-specific" evidence="3">
    <location>
        <begin position="208"/>
        <end position="508"/>
    </location>
</feature>
<keyword evidence="5" id="KW-1185">Reference proteome</keyword>
<proteinExistence type="predicted"/>
<organism evidence="4 5">
    <name type="scientific">Streptomyces incanus</name>
    <dbReference type="NCBI Taxonomy" id="887453"/>
    <lineage>
        <taxon>Bacteria</taxon>
        <taxon>Bacillati</taxon>
        <taxon>Actinomycetota</taxon>
        <taxon>Actinomycetes</taxon>
        <taxon>Kitasatosporales</taxon>
        <taxon>Streptomycetaceae</taxon>
        <taxon>Streptomyces</taxon>
    </lineage>
</organism>
<dbReference type="InterPro" id="IPR002052">
    <property type="entry name" value="DNA_methylase_N6_adenine_CS"/>
</dbReference>
<dbReference type="InterPro" id="IPR029063">
    <property type="entry name" value="SAM-dependent_MTases_sf"/>
</dbReference>
<dbReference type="Pfam" id="PF02384">
    <property type="entry name" value="N6_Mtase"/>
    <property type="match status" value="1"/>
</dbReference>
<dbReference type="PANTHER" id="PTHR42998:SF1">
    <property type="entry name" value="TYPE I RESTRICTION ENZYME HINDI METHYLASE SUBUNIT"/>
    <property type="match status" value="1"/>
</dbReference>
<dbReference type="Gene3D" id="3.40.50.150">
    <property type="entry name" value="Vaccinia Virus protein VP39"/>
    <property type="match status" value="1"/>
</dbReference>
<sequence>MTDFDTQRSGTGAEAELAEVLLSRPDIARLTGVKRPAVTNWERRHADFPRPVTVGTGGGEAVGAESERFRADELLAWLSGRTVAVNALRPGELAGATYGDRLRAGLTGGMAGGLFRAVERLAGPEADRLRGPMPLDRYLLWLLYLVLNQVVEPGKGLAKAVDSFRGMVRDYDPSEEVVPRHLLATLADTLGRTSAGSVQEGRAAFDHVLVLWRAAQAREGGAFFTPPSVSRVMAGALAAVRPGAVRVHDPYGRTGELLVAYLDAVATQAGSAPPQVGGRVPEPLERQVAEMNLRVHHGLALRLDEGPFTPAYDPFADPPGAFDVLLTNPPFGRRVENVAPPPYWAFGTARRTEFDWLQYIVSRLAPEGRAAVLLPAGASFNAGAAETVRAGLVETGAMECVIGLPAGLFALTAVKTQIWFLRAPGSGETTDPEVLFVAGEDLGHRLTRTQWALTDDDIARLVGEYVSWHTARAAGRPFPGTPGLSQGVPVRDIADHGHSLDPSLYVRPPGSASAARVAGPAETRERLARLTEETAALHAKAEAADAQATRWLRRYGL</sequence>
<dbReference type="Proteomes" id="UP001596183">
    <property type="component" value="Unassembled WGS sequence"/>
</dbReference>
<evidence type="ECO:0000259" key="3">
    <source>
        <dbReference type="Pfam" id="PF02384"/>
    </source>
</evidence>
<keyword evidence="4" id="KW-0489">Methyltransferase</keyword>
<protein>
    <submittedName>
        <fullName evidence="4">N-6 DNA methylase</fullName>
    </submittedName>
</protein>
<comment type="caution">
    <text evidence="4">The sequence shown here is derived from an EMBL/GenBank/DDBJ whole genome shotgun (WGS) entry which is preliminary data.</text>
</comment>
<dbReference type="SUPFAM" id="SSF53335">
    <property type="entry name" value="S-adenosyl-L-methionine-dependent methyltransferases"/>
    <property type="match status" value="1"/>
</dbReference>
<dbReference type="GO" id="GO:0008168">
    <property type="term" value="F:methyltransferase activity"/>
    <property type="evidence" value="ECO:0007669"/>
    <property type="project" value="UniProtKB-KW"/>
</dbReference>
<evidence type="ECO:0000256" key="2">
    <source>
        <dbReference type="SAM" id="MobiDB-lite"/>
    </source>
</evidence>
<reference evidence="5" key="1">
    <citation type="journal article" date="2019" name="Int. J. Syst. Evol. Microbiol.">
        <title>The Global Catalogue of Microorganisms (GCM) 10K type strain sequencing project: providing services to taxonomists for standard genome sequencing and annotation.</title>
        <authorList>
            <consortium name="The Broad Institute Genomics Platform"/>
            <consortium name="The Broad Institute Genome Sequencing Center for Infectious Disease"/>
            <person name="Wu L."/>
            <person name="Ma J."/>
        </authorList>
    </citation>
    <scope>NUCLEOTIDE SEQUENCE [LARGE SCALE GENOMIC DNA]</scope>
    <source>
        <strain evidence="5">JCM 13852</strain>
    </source>
</reference>
<dbReference type="PANTHER" id="PTHR42998">
    <property type="entry name" value="TYPE I RESTRICTION ENZYME HINDVIIP M PROTEIN-RELATED"/>
    <property type="match status" value="1"/>
</dbReference>
<dbReference type="PROSITE" id="PS00092">
    <property type="entry name" value="N6_MTASE"/>
    <property type="match status" value="1"/>
</dbReference>
<feature type="region of interest" description="Disordered" evidence="2">
    <location>
        <begin position="499"/>
        <end position="521"/>
    </location>
</feature>
<dbReference type="InterPro" id="IPR003356">
    <property type="entry name" value="DNA_methylase_A-5"/>
</dbReference>
<evidence type="ECO:0000313" key="4">
    <source>
        <dbReference type="EMBL" id="MFC5674678.1"/>
    </source>
</evidence>
<dbReference type="RefSeq" id="WP_381218921.1">
    <property type="nucleotide sequence ID" value="NZ_JBHSPC010000123.1"/>
</dbReference>
<keyword evidence="4" id="KW-0808">Transferase</keyword>
<evidence type="ECO:0000313" key="5">
    <source>
        <dbReference type="Proteomes" id="UP001596183"/>
    </source>
</evidence>
<dbReference type="PRINTS" id="PR00507">
    <property type="entry name" value="N12N6MTFRASE"/>
</dbReference>
<name>A0ABW0XY90_9ACTN</name>
<keyword evidence="1" id="KW-0680">Restriction system</keyword>
<dbReference type="GO" id="GO:0032259">
    <property type="term" value="P:methylation"/>
    <property type="evidence" value="ECO:0007669"/>
    <property type="project" value="UniProtKB-KW"/>
</dbReference>
<accession>A0ABW0XY90</accession>
<gene>
    <name evidence="4" type="ORF">ACFP2V_32820</name>
</gene>
<dbReference type="EMBL" id="JBHSPC010000123">
    <property type="protein sequence ID" value="MFC5674678.1"/>
    <property type="molecule type" value="Genomic_DNA"/>
</dbReference>
<dbReference type="InterPro" id="IPR052916">
    <property type="entry name" value="Type-I_RE_MTase_Subunit"/>
</dbReference>